<organism evidence="1 2">
    <name type="scientific">Flaviramulus multivorans</name>
    <dbReference type="NCBI Taxonomy" id="1304750"/>
    <lineage>
        <taxon>Bacteria</taxon>
        <taxon>Pseudomonadati</taxon>
        <taxon>Bacteroidota</taxon>
        <taxon>Flavobacteriia</taxon>
        <taxon>Flavobacteriales</taxon>
        <taxon>Flavobacteriaceae</taxon>
        <taxon>Flaviramulus</taxon>
    </lineage>
</organism>
<gene>
    <name evidence="1" type="ORF">L3X39_00920</name>
</gene>
<dbReference type="Proteomes" id="UP001200022">
    <property type="component" value="Unassembled WGS sequence"/>
</dbReference>
<keyword evidence="2" id="KW-1185">Reference proteome</keyword>
<comment type="caution">
    <text evidence="1">The sequence shown here is derived from an EMBL/GenBank/DDBJ whole genome shotgun (WGS) entry which is preliminary data.</text>
</comment>
<name>A0ABS9IEH8_9FLAO</name>
<evidence type="ECO:0008006" key="3">
    <source>
        <dbReference type="Google" id="ProtNLM"/>
    </source>
</evidence>
<accession>A0ABS9IEH8</accession>
<dbReference type="EMBL" id="JAKKDV010000001">
    <property type="protein sequence ID" value="MCF7559183.1"/>
    <property type="molecule type" value="Genomic_DNA"/>
</dbReference>
<sequence length="226" mass="23169">MFQNCEEDQFQSSLEYVTFGATTYSTIVDVGGSQNFEVVVYTSQNVGSDTSFTVSVDDSSNADPGSYVVPNSVTVPAGSNIGILSVTLSDVNLGIGVNQLVIAFDGVGAFAAGGTTTIEYIQKCTEVTGTLDFVFDGYGSEVGWNIKDSLGGTVASGGGYSDGQATASENITLCAGRDYTLTITDSFGDGLSFPADGTYTLTIGGGVKASGGGDYGSSETTEFDTK</sequence>
<proteinExistence type="predicted"/>
<evidence type="ECO:0000313" key="1">
    <source>
        <dbReference type="EMBL" id="MCF7559183.1"/>
    </source>
</evidence>
<protein>
    <recommendedName>
        <fullName evidence="3">Calx-beta domain-containing protein</fullName>
    </recommendedName>
</protein>
<reference evidence="1 2" key="1">
    <citation type="submission" date="2022-01" db="EMBL/GenBank/DDBJ databases">
        <title>Draft genome sequence of Sabulilitoribacter multivorans KCTC 32326.</title>
        <authorList>
            <person name="Oh J.-S."/>
        </authorList>
    </citation>
    <scope>NUCLEOTIDE SEQUENCE [LARGE SCALE GENOMIC DNA]</scope>
    <source>
        <strain evidence="1 2">M-M16</strain>
    </source>
</reference>
<evidence type="ECO:0000313" key="2">
    <source>
        <dbReference type="Proteomes" id="UP001200022"/>
    </source>
</evidence>